<evidence type="ECO:0000313" key="2">
    <source>
        <dbReference type="Proteomes" id="UP000694404"/>
    </source>
</evidence>
<dbReference type="GO" id="GO:0005737">
    <property type="term" value="C:cytoplasm"/>
    <property type="evidence" value="ECO:0007669"/>
    <property type="project" value="TreeGrafter"/>
</dbReference>
<keyword evidence="2" id="KW-1185">Reference proteome</keyword>
<dbReference type="PANTHER" id="PTHR46306:SF1">
    <property type="entry name" value="BTB_POZ DOMAIN-CONTAINING PROTEIN 9"/>
    <property type="match status" value="1"/>
</dbReference>
<dbReference type="OMA" id="NIAAMKY"/>
<reference evidence="1" key="2">
    <citation type="submission" date="2025-09" db="UniProtKB">
        <authorList>
            <consortium name="Ensembl"/>
        </authorList>
    </citation>
    <scope>IDENTIFICATION</scope>
</reference>
<dbReference type="GO" id="GO:0050804">
    <property type="term" value="P:modulation of chemical synaptic transmission"/>
    <property type="evidence" value="ECO:0007669"/>
    <property type="project" value="TreeGrafter"/>
</dbReference>
<accession>A0A8C0H5U0</accession>
<proteinExistence type="predicted"/>
<dbReference type="PANTHER" id="PTHR46306">
    <property type="entry name" value="BTB/POZ DOMAIN-CONTAINING PROTEIN 9"/>
    <property type="match status" value="1"/>
</dbReference>
<dbReference type="GO" id="GO:0008344">
    <property type="term" value="P:adult locomotory behavior"/>
    <property type="evidence" value="ECO:0007669"/>
    <property type="project" value="TreeGrafter"/>
</dbReference>
<organism evidence="1 2">
    <name type="scientific">Chelonoidis abingdonii</name>
    <name type="common">Abingdon island giant tortoise</name>
    <name type="synonym">Testudo abingdonii</name>
    <dbReference type="NCBI Taxonomy" id="106734"/>
    <lineage>
        <taxon>Eukaryota</taxon>
        <taxon>Metazoa</taxon>
        <taxon>Chordata</taxon>
        <taxon>Craniata</taxon>
        <taxon>Vertebrata</taxon>
        <taxon>Euteleostomi</taxon>
        <taxon>Archelosauria</taxon>
        <taxon>Testudinata</taxon>
        <taxon>Testudines</taxon>
        <taxon>Cryptodira</taxon>
        <taxon>Durocryptodira</taxon>
        <taxon>Testudinoidea</taxon>
        <taxon>Testudinidae</taxon>
        <taxon>Chelonoidis</taxon>
    </lineage>
</organism>
<dbReference type="AlphaFoldDB" id="A0A8C0H5U0"/>
<dbReference type="InterPro" id="IPR052407">
    <property type="entry name" value="BTB_POZ_domain_cont_9"/>
</dbReference>
<sequence length="110" mass="12447">TRTCSNSLFLLLVPGENIATMKYGAQVVKGELKSALLDGDVQNYDLDHGFSRHPIDDDCRSGIEIKLGQPSIINHIRILLWDRDSRYVTSQPDLREIKTDYTPPASKIKY</sequence>
<name>A0A8C0H5U0_CHEAB</name>
<protein>
    <submittedName>
        <fullName evidence="1">Uncharacterized protein</fullName>
    </submittedName>
</protein>
<reference evidence="1" key="1">
    <citation type="submission" date="2025-08" db="UniProtKB">
        <authorList>
            <consortium name="Ensembl"/>
        </authorList>
    </citation>
    <scope>IDENTIFICATION</scope>
</reference>
<dbReference type="Proteomes" id="UP000694404">
    <property type="component" value="Unplaced"/>
</dbReference>
<dbReference type="Ensembl" id="ENSCABT00000020409.1">
    <property type="protein sequence ID" value="ENSCABP00000018631.1"/>
    <property type="gene ID" value="ENSCABG00000013765.1"/>
</dbReference>
<evidence type="ECO:0000313" key="1">
    <source>
        <dbReference type="Ensembl" id="ENSCABP00000018631.1"/>
    </source>
</evidence>
<dbReference type="GO" id="GO:0048512">
    <property type="term" value="P:circadian behavior"/>
    <property type="evidence" value="ECO:0007669"/>
    <property type="project" value="TreeGrafter"/>
</dbReference>